<gene>
    <name evidence="1" type="ORF">B1A74_13110</name>
</gene>
<keyword evidence="2" id="KW-1185">Reference proteome</keyword>
<dbReference type="AlphaFoldDB" id="A0A1V2ZVJ9"/>
<evidence type="ECO:0000313" key="2">
    <source>
        <dbReference type="Proteomes" id="UP000189177"/>
    </source>
</evidence>
<name>A0A1V2ZVJ9_9GAMM</name>
<accession>A0A1V2ZVJ9</accession>
<proteinExistence type="predicted"/>
<comment type="caution">
    <text evidence="1">The sequence shown here is derived from an EMBL/GenBank/DDBJ whole genome shotgun (WGS) entry which is preliminary data.</text>
</comment>
<reference evidence="1 2" key="1">
    <citation type="submission" date="2017-02" db="EMBL/GenBank/DDBJ databases">
        <title>Genomic diversity within the haloalkaliphilic genus Thioalkalivibrio.</title>
        <authorList>
            <person name="Ahn A.-C."/>
            <person name="Meier-Kolthoff J."/>
            <person name="Overmars L."/>
            <person name="Richter M."/>
            <person name="Woyke T."/>
            <person name="Sorokin D.Y."/>
            <person name="Muyzer G."/>
        </authorList>
    </citation>
    <scope>NUCLEOTIDE SEQUENCE [LARGE SCALE GENOMIC DNA]</scope>
    <source>
        <strain evidence="1 2">HL17</strain>
    </source>
</reference>
<dbReference type="STRING" id="252474.B1A74_13110"/>
<dbReference type="Proteomes" id="UP000189177">
    <property type="component" value="Unassembled WGS sequence"/>
</dbReference>
<organism evidence="1 2">
    <name type="scientific">Thioalkalivibrio halophilus</name>
    <dbReference type="NCBI Taxonomy" id="252474"/>
    <lineage>
        <taxon>Bacteria</taxon>
        <taxon>Pseudomonadati</taxon>
        <taxon>Pseudomonadota</taxon>
        <taxon>Gammaproteobacteria</taxon>
        <taxon>Chromatiales</taxon>
        <taxon>Ectothiorhodospiraceae</taxon>
        <taxon>Thioalkalivibrio</taxon>
    </lineage>
</organism>
<evidence type="ECO:0000313" key="1">
    <source>
        <dbReference type="EMBL" id="OOC09021.1"/>
    </source>
</evidence>
<dbReference type="RefSeq" id="WP_077244889.1">
    <property type="nucleotide sequence ID" value="NZ_MUZR01000067.1"/>
</dbReference>
<protein>
    <submittedName>
        <fullName evidence="1">Uncharacterized protein</fullName>
    </submittedName>
</protein>
<dbReference type="EMBL" id="MUZR01000067">
    <property type="protein sequence ID" value="OOC09021.1"/>
    <property type="molecule type" value="Genomic_DNA"/>
</dbReference>
<sequence length="266" mass="26905">MPITGAENAPAIPRGQRGSLLLVALLLVVLVAAIAVGAASLVGSGAATGADRVLGEKALFAAQSGILRISEGGLSCDEAPHGVGEGAWFYCTPPGDAECGGDNRSRVRGWAGAEVEEDAPAVHNICVNLAAAGGAGPPSECAEEDPAWTCAFDDGVVPPGGGPGSDFENLYVAEDVTIQGGGNRTVEGEACFADGAEVNGKLTFEGNVYWETEENTSGGSSDYEACVYVAGELDDDLSSDDCDGESTLDAWCPYGDTGGSGWGYSD</sequence>